<dbReference type="Proteomes" id="UP000426027">
    <property type="component" value="Chromosome"/>
</dbReference>
<evidence type="ECO:0008006" key="3">
    <source>
        <dbReference type="Google" id="ProtNLM"/>
    </source>
</evidence>
<keyword evidence="2" id="KW-1185">Reference proteome</keyword>
<evidence type="ECO:0000313" key="1">
    <source>
        <dbReference type="EMBL" id="QGW26979.1"/>
    </source>
</evidence>
<gene>
    <name evidence="1" type="ORF">GLV81_01660</name>
</gene>
<protein>
    <recommendedName>
        <fullName evidence="3">Tetratricopeptide repeat protein</fullName>
    </recommendedName>
</protein>
<dbReference type="AlphaFoldDB" id="A0A6I6GPG2"/>
<evidence type="ECO:0000313" key="2">
    <source>
        <dbReference type="Proteomes" id="UP000426027"/>
    </source>
</evidence>
<dbReference type="KEGG" id="fls:GLV81_01660"/>
<name>A0A6I6GPG2_9BACT</name>
<proteinExistence type="predicted"/>
<dbReference type="RefSeq" id="WP_157476267.1">
    <property type="nucleotide sequence ID" value="NZ_CP046566.1"/>
</dbReference>
<organism evidence="1 2">
    <name type="scientific">Phnomibacter ginsenosidimutans</name>
    <dbReference type="NCBI Taxonomy" id="2676868"/>
    <lineage>
        <taxon>Bacteria</taxon>
        <taxon>Pseudomonadati</taxon>
        <taxon>Bacteroidota</taxon>
        <taxon>Chitinophagia</taxon>
        <taxon>Chitinophagales</taxon>
        <taxon>Chitinophagaceae</taxon>
        <taxon>Phnomibacter</taxon>
    </lineage>
</organism>
<accession>A0A6I6GPG2</accession>
<sequence length="348" mass="40962">MGIQDNYATKDTFSLIIQYINKSELDSALYFLKKFPMDTLTYSVYSGIEPENRKDLKMNYLVYRYEEALQNLPASFLSSLQVVGYEDENSPVNLHYIEFLYLRNLEKPSKQLALTIIDSSNATLNAVKGEPLRLEFIKANAYETLGEYEKAINTYESLLAFNYYPYQSIRALIRICTMQKQLTKAASFIQLYGKRYPNEPLIERISFRSAEDSIIREIKKAESCNRQRDYIKGMAYLAQHWLFTKQYAKLDEFLDYYFENLNTQLRADETVLYQRGVCYDLKMKRLFIQKRYNEVCEFALLKLTENSVVQIASEKEFKEYVRAIYKEYSGKSPAEFEAFFASNFKKCI</sequence>
<reference evidence="1 2" key="1">
    <citation type="submission" date="2019-11" db="EMBL/GenBank/DDBJ databases">
        <authorList>
            <person name="Im W.T."/>
        </authorList>
    </citation>
    <scope>NUCLEOTIDE SEQUENCE [LARGE SCALE GENOMIC DNA]</scope>
    <source>
        <strain evidence="1 2">SB-02</strain>
    </source>
</reference>
<dbReference type="EMBL" id="CP046566">
    <property type="protein sequence ID" value="QGW26979.1"/>
    <property type="molecule type" value="Genomic_DNA"/>
</dbReference>